<dbReference type="InterPro" id="IPR011044">
    <property type="entry name" value="Quino_amine_DH_bsu"/>
</dbReference>
<name>L0HDZ0_METFS</name>
<dbReference type="InterPro" id="IPR002372">
    <property type="entry name" value="PQQ_rpt_dom"/>
</dbReference>
<reference evidence="3 4" key="2">
    <citation type="journal article" date="2014" name="Genome Announc.">
        <title>Complete Genome Sequence of Methanoregula formicica SMSPT, a Mesophilic Hydrogenotrophic Methanogen Isolated from a Methanogenic Upflow Anaerobic Sludge Blanket Reactor.</title>
        <authorList>
            <person name="Yamamoto K."/>
            <person name="Tamaki H."/>
            <person name="Cadillo-Quiroz H."/>
            <person name="Imachi H."/>
            <person name="Kyrpides N."/>
            <person name="Woyke T."/>
            <person name="Goodwin L."/>
            <person name="Zinder S.H."/>
            <person name="Kamagata Y."/>
            <person name="Liu W.T."/>
        </authorList>
    </citation>
    <scope>NUCLEOTIDE SEQUENCE [LARGE SCALE GENOMIC DNA]</scope>
    <source>
        <strain evidence="4">DSM 22288 / NBRC 105244 / SMSP</strain>
    </source>
</reference>
<dbReference type="SUPFAM" id="SSF50969">
    <property type="entry name" value="YVTN repeat-like/Quinoprotein amine dehydrogenase"/>
    <property type="match status" value="1"/>
</dbReference>
<keyword evidence="1" id="KW-0812">Transmembrane</keyword>
<keyword evidence="4" id="KW-1185">Reference proteome</keyword>
<evidence type="ECO:0000256" key="1">
    <source>
        <dbReference type="SAM" id="Phobius"/>
    </source>
</evidence>
<reference evidence="4" key="1">
    <citation type="submission" date="2011-12" db="EMBL/GenBank/DDBJ databases">
        <title>Complete sequence of Methanoregula formicicum SMSP.</title>
        <authorList>
            <person name="Lucas S."/>
            <person name="Han J."/>
            <person name="Lapidus A."/>
            <person name="Cheng J.-F."/>
            <person name="Goodwin L."/>
            <person name="Pitluck S."/>
            <person name="Peters L."/>
            <person name="Ovchinnikova G."/>
            <person name="Teshima H."/>
            <person name="Detter J.C."/>
            <person name="Han C."/>
            <person name="Tapia R."/>
            <person name="Land M."/>
            <person name="Hauser L."/>
            <person name="Kyrpides N."/>
            <person name="Ivanova N."/>
            <person name="Pagani I."/>
            <person name="Imachi H."/>
            <person name="Tamaki H."/>
            <person name="Sekiguchi Y."/>
            <person name="Kamagata Y."/>
            <person name="Cadillo-Quiroz H."/>
            <person name="Zinder S."/>
            <person name="Liu W.-T."/>
            <person name="Woyke T."/>
        </authorList>
    </citation>
    <scope>NUCLEOTIDE SEQUENCE [LARGE SCALE GENOMIC DNA]</scope>
    <source>
        <strain evidence="4">DSM 22288 / NBRC 105244 / SMSP</strain>
    </source>
</reference>
<gene>
    <name evidence="3" type="ordered locus">Metfor_1934</name>
</gene>
<dbReference type="KEGG" id="mfo:Metfor_1934"/>
<proteinExistence type="predicted"/>
<dbReference type="InterPro" id="IPR015943">
    <property type="entry name" value="WD40/YVTN_repeat-like_dom_sf"/>
</dbReference>
<keyword evidence="1" id="KW-1133">Transmembrane helix</keyword>
<dbReference type="EMBL" id="CP003167">
    <property type="protein sequence ID" value="AGB02952.1"/>
    <property type="molecule type" value="Genomic_DNA"/>
</dbReference>
<protein>
    <submittedName>
        <fullName evidence="3">WD40 repeat-containing protein</fullName>
    </submittedName>
</protein>
<dbReference type="Gene3D" id="2.130.10.10">
    <property type="entry name" value="YVTN repeat-like/Quinoprotein amine dehydrogenase"/>
    <property type="match status" value="1"/>
</dbReference>
<evidence type="ECO:0000259" key="2">
    <source>
        <dbReference type="Pfam" id="PF13360"/>
    </source>
</evidence>
<evidence type="ECO:0000313" key="3">
    <source>
        <dbReference type="EMBL" id="AGB02952.1"/>
    </source>
</evidence>
<dbReference type="SMART" id="SM00320">
    <property type="entry name" value="WD40"/>
    <property type="match status" value="4"/>
</dbReference>
<sequence length="437" mass="47527" precursor="true">MRLDPRSAMRILFLMGLIFLTIPACCEAVDPLWTMDFPDAGLHPGIVGRIAISPDNRFLVSSNPDKTELFVVSTNGSLMWSYVPERSAGGWSPWISGITISPDSSRIGISVMVPGCCRGVVTNTTSNRVILFDRQGNLLWNYSTNEPPGTIAISGNGEDTFVGYHTRSLICLDRSGALRWKYKSDSPITDIAVSPDGNYLLATGGNVEGQYTNDAYYLAKDGRLIWKRQVRGINNPGISPDGQDLIVSGYPAQNTFSFSTDGRVRWEHSLFSDIGRVLSLTTNGRYVLAGSEDKIQLLDHHGEQLWNYSVSAPVYSVSLSENGETIAAGTATGIVVFDGSGNLLKEYRLNQTVCPVMVSRDGTSVAALSDRLLFFPVREGKPDRTLSENNVSAGNNTTDLPLMPTTPTLPGFTGVFCITVLMGIVTFMVSGKRKGRT</sequence>
<dbReference type="InParanoid" id="L0HDZ0"/>
<keyword evidence="1" id="KW-0472">Membrane</keyword>
<accession>L0HDZ0</accession>
<evidence type="ECO:0000313" key="4">
    <source>
        <dbReference type="Proteomes" id="UP000010824"/>
    </source>
</evidence>
<dbReference type="Pfam" id="PF13360">
    <property type="entry name" value="PQQ_2"/>
    <property type="match status" value="1"/>
</dbReference>
<dbReference type="InterPro" id="IPR001680">
    <property type="entry name" value="WD40_rpt"/>
</dbReference>
<dbReference type="HOGENOM" id="CLU_626446_0_0_2"/>
<dbReference type="STRING" id="593750.Metfor_1934"/>
<dbReference type="InterPro" id="IPR011047">
    <property type="entry name" value="Quinoprotein_ADH-like_sf"/>
</dbReference>
<dbReference type="eggNOG" id="arCOG02491">
    <property type="taxonomic scope" value="Archaea"/>
</dbReference>
<dbReference type="AlphaFoldDB" id="L0HDZ0"/>
<organism evidence="3 4">
    <name type="scientific">Methanoregula formicica (strain DSM 22288 / NBRC 105244 / SMSP)</name>
    <dbReference type="NCBI Taxonomy" id="593750"/>
    <lineage>
        <taxon>Archaea</taxon>
        <taxon>Methanobacteriati</taxon>
        <taxon>Methanobacteriota</taxon>
        <taxon>Stenosarchaea group</taxon>
        <taxon>Methanomicrobia</taxon>
        <taxon>Methanomicrobiales</taxon>
        <taxon>Methanoregulaceae</taxon>
        <taxon>Methanoregula</taxon>
    </lineage>
</organism>
<feature type="domain" description="Pyrrolo-quinoline quinone repeat" evidence="2">
    <location>
        <begin position="127"/>
        <end position="270"/>
    </location>
</feature>
<dbReference type="SUPFAM" id="SSF50998">
    <property type="entry name" value="Quinoprotein alcohol dehydrogenase-like"/>
    <property type="match status" value="1"/>
</dbReference>
<feature type="transmembrane region" description="Helical" evidence="1">
    <location>
        <begin position="409"/>
        <end position="429"/>
    </location>
</feature>
<dbReference type="Proteomes" id="UP000010824">
    <property type="component" value="Chromosome"/>
</dbReference>